<proteinExistence type="predicted"/>
<sequence>MGSEAERDLGEERYWRRRVAALAGVFGAIAFVGWACSASGGEEAEVETAAPSVPAAMPTVTVTAKVTRSARPVRSEGCAPKSVVVTLTPDSGAYGPGGRPEFRVTAVNTGSRPCRFDVGSHHLDLRITSGDDRVWSSAECVPGRASEVRTLRRGVPYVDTVVWDRRRCTGEHARPGTYVASLHSGTVRVPGKVFRLS</sequence>
<feature type="transmembrane region" description="Helical" evidence="1">
    <location>
        <begin position="20"/>
        <end position="40"/>
    </location>
</feature>
<keyword evidence="1" id="KW-0812">Transmembrane</keyword>
<accession>A0ABW1AG69</accession>
<name>A0ABW1AG69_9ACTN</name>
<keyword evidence="3" id="KW-1185">Reference proteome</keyword>
<dbReference type="EMBL" id="JBHSON010000115">
    <property type="protein sequence ID" value="MFC5753526.1"/>
    <property type="molecule type" value="Genomic_DNA"/>
</dbReference>
<reference evidence="3" key="1">
    <citation type="journal article" date="2019" name="Int. J. Syst. Evol. Microbiol.">
        <title>The Global Catalogue of Microorganisms (GCM) 10K type strain sequencing project: providing services to taxonomists for standard genome sequencing and annotation.</title>
        <authorList>
            <consortium name="The Broad Institute Genomics Platform"/>
            <consortium name="The Broad Institute Genome Sequencing Center for Infectious Disease"/>
            <person name="Wu L."/>
            <person name="Ma J."/>
        </authorList>
    </citation>
    <scope>NUCLEOTIDE SEQUENCE [LARGE SCALE GENOMIC DNA]</scope>
    <source>
        <strain evidence="3">KCTC 42087</strain>
    </source>
</reference>
<protein>
    <recommendedName>
        <fullName evidence="4">DUF4232 domain-containing protein</fullName>
    </recommendedName>
</protein>
<organism evidence="2 3">
    <name type="scientific">Actinomadura rugatobispora</name>
    <dbReference type="NCBI Taxonomy" id="1994"/>
    <lineage>
        <taxon>Bacteria</taxon>
        <taxon>Bacillati</taxon>
        <taxon>Actinomycetota</taxon>
        <taxon>Actinomycetes</taxon>
        <taxon>Streptosporangiales</taxon>
        <taxon>Thermomonosporaceae</taxon>
        <taxon>Actinomadura</taxon>
    </lineage>
</organism>
<evidence type="ECO:0008006" key="4">
    <source>
        <dbReference type="Google" id="ProtNLM"/>
    </source>
</evidence>
<comment type="caution">
    <text evidence="2">The sequence shown here is derived from an EMBL/GenBank/DDBJ whole genome shotgun (WGS) entry which is preliminary data.</text>
</comment>
<evidence type="ECO:0000313" key="2">
    <source>
        <dbReference type="EMBL" id="MFC5753526.1"/>
    </source>
</evidence>
<dbReference type="RefSeq" id="WP_378290632.1">
    <property type="nucleotide sequence ID" value="NZ_JBHSON010000115.1"/>
</dbReference>
<keyword evidence="1" id="KW-1133">Transmembrane helix</keyword>
<evidence type="ECO:0000256" key="1">
    <source>
        <dbReference type="SAM" id="Phobius"/>
    </source>
</evidence>
<dbReference type="Proteomes" id="UP001596074">
    <property type="component" value="Unassembled WGS sequence"/>
</dbReference>
<evidence type="ECO:0000313" key="3">
    <source>
        <dbReference type="Proteomes" id="UP001596074"/>
    </source>
</evidence>
<keyword evidence="1" id="KW-0472">Membrane</keyword>
<gene>
    <name evidence="2" type="ORF">ACFPZN_48575</name>
</gene>